<sequence>MAREEKRNERKLPKSKEIRDGDYEKSRTETEAGTVEVRKRNCQGRGNE</sequence>
<organism evidence="2 3">
    <name type="scientific">Corchorus capsularis</name>
    <name type="common">Jute</name>
    <dbReference type="NCBI Taxonomy" id="210143"/>
    <lineage>
        <taxon>Eukaryota</taxon>
        <taxon>Viridiplantae</taxon>
        <taxon>Streptophyta</taxon>
        <taxon>Embryophyta</taxon>
        <taxon>Tracheophyta</taxon>
        <taxon>Spermatophyta</taxon>
        <taxon>Magnoliopsida</taxon>
        <taxon>eudicotyledons</taxon>
        <taxon>Gunneridae</taxon>
        <taxon>Pentapetalae</taxon>
        <taxon>rosids</taxon>
        <taxon>malvids</taxon>
        <taxon>Malvales</taxon>
        <taxon>Malvaceae</taxon>
        <taxon>Grewioideae</taxon>
        <taxon>Apeibeae</taxon>
        <taxon>Corchorus</taxon>
    </lineage>
</organism>
<dbReference type="AlphaFoldDB" id="A0A1R3KG75"/>
<evidence type="ECO:0000313" key="3">
    <source>
        <dbReference type="Proteomes" id="UP000188268"/>
    </source>
</evidence>
<feature type="region of interest" description="Disordered" evidence="1">
    <location>
        <begin position="1"/>
        <end position="48"/>
    </location>
</feature>
<feature type="compositionally biased region" description="Basic and acidic residues" evidence="1">
    <location>
        <begin position="1"/>
        <end position="30"/>
    </location>
</feature>
<evidence type="ECO:0000313" key="2">
    <source>
        <dbReference type="EMBL" id="OMP06092.1"/>
    </source>
</evidence>
<evidence type="ECO:0000256" key="1">
    <source>
        <dbReference type="SAM" id="MobiDB-lite"/>
    </source>
</evidence>
<proteinExistence type="predicted"/>
<reference evidence="2 3" key="1">
    <citation type="submission" date="2013-09" db="EMBL/GenBank/DDBJ databases">
        <title>Corchorus capsularis genome sequencing.</title>
        <authorList>
            <person name="Alam M."/>
            <person name="Haque M.S."/>
            <person name="Islam M.S."/>
            <person name="Emdad E.M."/>
            <person name="Islam M.M."/>
            <person name="Ahmed B."/>
            <person name="Halim A."/>
            <person name="Hossen Q.M.M."/>
            <person name="Hossain M.Z."/>
            <person name="Ahmed R."/>
            <person name="Khan M.M."/>
            <person name="Islam R."/>
            <person name="Rashid M.M."/>
            <person name="Khan S.A."/>
            <person name="Rahman M.S."/>
            <person name="Alam M."/>
        </authorList>
    </citation>
    <scope>NUCLEOTIDE SEQUENCE [LARGE SCALE GENOMIC DNA]</scope>
    <source>
        <strain evidence="3">cv. CVL-1</strain>
        <tissue evidence="2">Whole seedling</tissue>
    </source>
</reference>
<dbReference type="Gramene" id="OMP06092">
    <property type="protein sequence ID" value="OMP06092"/>
    <property type="gene ID" value="CCACVL1_01716"/>
</dbReference>
<dbReference type="EMBL" id="AWWV01005052">
    <property type="protein sequence ID" value="OMP06092.1"/>
    <property type="molecule type" value="Genomic_DNA"/>
</dbReference>
<name>A0A1R3KG75_COCAP</name>
<comment type="caution">
    <text evidence="2">The sequence shown here is derived from an EMBL/GenBank/DDBJ whole genome shotgun (WGS) entry which is preliminary data.</text>
</comment>
<protein>
    <submittedName>
        <fullName evidence="2">Uncharacterized protein</fullName>
    </submittedName>
</protein>
<dbReference type="Proteomes" id="UP000188268">
    <property type="component" value="Unassembled WGS sequence"/>
</dbReference>
<keyword evidence="3" id="KW-1185">Reference proteome</keyword>
<gene>
    <name evidence="2" type="ORF">CCACVL1_01716</name>
</gene>
<accession>A0A1R3KG75</accession>